<sequence length="434" mass="48548">MFCVTVLLVLCCSVTYANIIILSRNADMNGTILSLDDEDITGPFITVGDEIEHETGGTHNSTMMSSEDHEADDSDDLNYGEVEEYDDYDFSAGHLHAVSADLEDASEPRPSNFPNLRRKHSKKRGKRPVSPTRPNSPNRRIKRPRNPNGKRKRIRIKTDQKIEPAVVSQFINDINNNCPFCRCGIQGTDQRASRNSGLSLEFPWLVHLSYFGRLYCAGVLINDRYVVTAGHCTNGFITKMITVRLLEYEQSHASEIPTPPMIVETVYRPPTYDPDTLEDDISLLKITPNVPIDRVTPICLPLRGSSFTGKNGIVAGWGVTLLRRNEQTSVLRKAVVPIFTNKRCRQNAGDEVITERMLCAGYRKNNGLNACQVLSKGDSGGPLMIRQRGRFRLAGIASHGQSCGHRSQLGIYTRITKYNGWISELAKDACWCRD</sequence>
<keyword evidence="6" id="KW-1015">Disulfide bond</keyword>
<feature type="region of interest" description="Disordered" evidence="8">
    <location>
        <begin position="52"/>
        <end position="77"/>
    </location>
</feature>
<feature type="region of interest" description="Disordered" evidence="8">
    <location>
        <begin position="101"/>
        <end position="153"/>
    </location>
</feature>
<evidence type="ECO:0000256" key="3">
    <source>
        <dbReference type="ARBA" id="ARBA00022670"/>
    </source>
</evidence>
<dbReference type="AlphaFoldDB" id="A0A7R8UMT1"/>
<reference evidence="11 12" key="1">
    <citation type="submission" date="2020-11" db="EMBL/GenBank/DDBJ databases">
        <authorList>
            <person name="Wallbank WR R."/>
            <person name="Pardo Diaz C."/>
            <person name="Kozak K."/>
            <person name="Martin S."/>
            <person name="Jiggins C."/>
            <person name="Moest M."/>
            <person name="Warren A I."/>
            <person name="Generalovic N T."/>
            <person name="Byers J.R.P. K."/>
            <person name="Montejo-Kovacevich G."/>
            <person name="Yen C E."/>
        </authorList>
    </citation>
    <scope>NUCLEOTIDE SEQUENCE [LARGE SCALE GENOMIC DNA]</scope>
</reference>
<feature type="signal peptide" evidence="9">
    <location>
        <begin position="1"/>
        <end position="17"/>
    </location>
</feature>
<name>A0A7R8UMT1_HERIL</name>
<evidence type="ECO:0000256" key="9">
    <source>
        <dbReference type="SAM" id="SignalP"/>
    </source>
</evidence>
<accession>A0A7R8UMT1</accession>
<dbReference type="GO" id="GO:0005615">
    <property type="term" value="C:extracellular space"/>
    <property type="evidence" value="ECO:0007669"/>
    <property type="project" value="TreeGrafter"/>
</dbReference>
<dbReference type="InterPro" id="IPR018114">
    <property type="entry name" value="TRYPSIN_HIS"/>
</dbReference>
<dbReference type="Pfam" id="PF00089">
    <property type="entry name" value="Trypsin"/>
    <property type="match status" value="1"/>
</dbReference>
<evidence type="ECO:0000259" key="10">
    <source>
        <dbReference type="PROSITE" id="PS50240"/>
    </source>
</evidence>
<evidence type="ECO:0000256" key="6">
    <source>
        <dbReference type="ARBA" id="ARBA00023157"/>
    </source>
</evidence>
<dbReference type="PANTHER" id="PTHR24264">
    <property type="entry name" value="TRYPSIN-RELATED"/>
    <property type="match status" value="1"/>
</dbReference>
<evidence type="ECO:0000256" key="8">
    <source>
        <dbReference type="SAM" id="MobiDB-lite"/>
    </source>
</evidence>
<dbReference type="PROSITE" id="PS00134">
    <property type="entry name" value="TRYPSIN_HIS"/>
    <property type="match status" value="1"/>
</dbReference>
<dbReference type="SUPFAM" id="SSF50494">
    <property type="entry name" value="Trypsin-like serine proteases"/>
    <property type="match status" value="1"/>
</dbReference>
<dbReference type="InterPro" id="IPR050127">
    <property type="entry name" value="Serine_Proteases_S1"/>
</dbReference>
<keyword evidence="2" id="KW-0964">Secreted</keyword>
<organism evidence="11 12">
    <name type="scientific">Hermetia illucens</name>
    <name type="common">Black soldier fly</name>
    <dbReference type="NCBI Taxonomy" id="343691"/>
    <lineage>
        <taxon>Eukaryota</taxon>
        <taxon>Metazoa</taxon>
        <taxon>Ecdysozoa</taxon>
        <taxon>Arthropoda</taxon>
        <taxon>Hexapoda</taxon>
        <taxon>Insecta</taxon>
        <taxon>Pterygota</taxon>
        <taxon>Neoptera</taxon>
        <taxon>Endopterygota</taxon>
        <taxon>Diptera</taxon>
        <taxon>Brachycera</taxon>
        <taxon>Stratiomyomorpha</taxon>
        <taxon>Stratiomyidae</taxon>
        <taxon>Hermetiinae</taxon>
        <taxon>Hermetia</taxon>
    </lineage>
</organism>
<comment type="subcellular location">
    <subcellularLocation>
        <location evidence="1">Secreted</location>
    </subcellularLocation>
</comment>
<feature type="compositionally biased region" description="Basic residues" evidence="8">
    <location>
        <begin position="139"/>
        <end position="153"/>
    </location>
</feature>
<dbReference type="FunFam" id="2.40.10.10:FF:000002">
    <property type="entry name" value="Transmembrane protease serine"/>
    <property type="match status" value="1"/>
</dbReference>
<protein>
    <recommendedName>
        <fullName evidence="10">Peptidase S1 domain-containing protein</fullName>
    </recommendedName>
</protein>
<dbReference type="InParanoid" id="A0A7R8UMT1"/>
<dbReference type="PRINTS" id="PR00722">
    <property type="entry name" value="CHYMOTRYPSIN"/>
</dbReference>
<keyword evidence="3" id="KW-0645">Protease</keyword>
<evidence type="ECO:0000256" key="2">
    <source>
        <dbReference type="ARBA" id="ARBA00022525"/>
    </source>
</evidence>
<evidence type="ECO:0000313" key="11">
    <source>
        <dbReference type="EMBL" id="CAD7083720.1"/>
    </source>
</evidence>
<dbReference type="PROSITE" id="PS50240">
    <property type="entry name" value="TRYPSIN_DOM"/>
    <property type="match status" value="1"/>
</dbReference>
<dbReference type="Proteomes" id="UP000594454">
    <property type="component" value="Chromosome 3"/>
</dbReference>
<proteinExistence type="inferred from homology"/>
<keyword evidence="5" id="KW-0720">Serine protease</keyword>
<evidence type="ECO:0000256" key="4">
    <source>
        <dbReference type="ARBA" id="ARBA00022801"/>
    </source>
</evidence>
<dbReference type="CDD" id="cd00190">
    <property type="entry name" value="Tryp_SPc"/>
    <property type="match status" value="1"/>
</dbReference>
<dbReference type="OrthoDB" id="10012881at2759"/>
<gene>
    <name evidence="11" type="ORF">HERILL_LOCUS6657</name>
</gene>
<dbReference type="InterPro" id="IPR043504">
    <property type="entry name" value="Peptidase_S1_PA_chymotrypsin"/>
</dbReference>
<dbReference type="GO" id="GO:0006508">
    <property type="term" value="P:proteolysis"/>
    <property type="evidence" value="ECO:0007669"/>
    <property type="project" value="UniProtKB-KW"/>
</dbReference>
<feature type="compositionally biased region" description="Basic residues" evidence="8">
    <location>
        <begin position="116"/>
        <end position="127"/>
    </location>
</feature>
<evidence type="ECO:0000256" key="7">
    <source>
        <dbReference type="ARBA" id="ARBA00024195"/>
    </source>
</evidence>
<dbReference type="GO" id="GO:0004252">
    <property type="term" value="F:serine-type endopeptidase activity"/>
    <property type="evidence" value="ECO:0007669"/>
    <property type="project" value="InterPro"/>
</dbReference>
<dbReference type="InterPro" id="IPR001314">
    <property type="entry name" value="Peptidase_S1A"/>
</dbReference>
<feature type="chain" id="PRO_5030655025" description="Peptidase S1 domain-containing protein" evidence="9">
    <location>
        <begin position="18"/>
        <end position="434"/>
    </location>
</feature>
<dbReference type="SMART" id="SM00020">
    <property type="entry name" value="Tryp_SPc"/>
    <property type="match status" value="1"/>
</dbReference>
<dbReference type="Gene3D" id="2.40.10.10">
    <property type="entry name" value="Trypsin-like serine proteases"/>
    <property type="match status" value="2"/>
</dbReference>
<keyword evidence="4" id="KW-0378">Hydrolase</keyword>
<comment type="similarity">
    <text evidence="7">Belongs to the peptidase S1 family. CLIP subfamily.</text>
</comment>
<evidence type="ECO:0000256" key="1">
    <source>
        <dbReference type="ARBA" id="ARBA00004613"/>
    </source>
</evidence>
<keyword evidence="9" id="KW-0732">Signal</keyword>
<evidence type="ECO:0000313" key="12">
    <source>
        <dbReference type="Proteomes" id="UP000594454"/>
    </source>
</evidence>
<dbReference type="PANTHER" id="PTHR24264:SF65">
    <property type="entry name" value="SRCR DOMAIN-CONTAINING PROTEIN"/>
    <property type="match status" value="1"/>
</dbReference>
<dbReference type="EMBL" id="LR899011">
    <property type="protein sequence ID" value="CAD7083720.1"/>
    <property type="molecule type" value="Genomic_DNA"/>
</dbReference>
<keyword evidence="12" id="KW-1185">Reference proteome</keyword>
<feature type="domain" description="Peptidase S1" evidence="10">
    <location>
        <begin position="185"/>
        <end position="427"/>
    </location>
</feature>
<dbReference type="InterPro" id="IPR009003">
    <property type="entry name" value="Peptidase_S1_PA"/>
</dbReference>
<dbReference type="InterPro" id="IPR001254">
    <property type="entry name" value="Trypsin_dom"/>
</dbReference>
<evidence type="ECO:0000256" key="5">
    <source>
        <dbReference type="ARBA" id="ARBA00022825"/>
    </source>
</evidence>